<protein>
    <submittedName>
        <fullName evidence="1">Uncharacterized protein</fullName>
    </submittedName>
</protein>
<proteinExistence type="predicted"/>
<organism evidence="1 2">
    <name type="scientific">Taxus chinensis</name>
    <name type="common">Chinese yew</name>
    <name type="synonym">Taxus wallichiana var. chinensis</name>
    <dbReference type="NCBI Taxonomy" id="29808"/>
    <lineage>
        <taxon>Eukaryota</taxon>
        <taxon>Viridiplantae</taxon>
        <taxon>Streptophyta</taxon>
        <taxon>Embryophyta</taxon>
        <taxon>Tracheophyta</taxon>
        <taxon>Spermatophyta</taxon>
        <taxon>Pinopsida</taxon>
        <taxon>Pinidae</taxon>
        <taxon>Conifers II</taxon>
        <taxon>Cupressales</taxon>
        <taxon>Taxaceae</taxon>
        <taxon>Taxus</taxon>
    </lineage>
</organism>
<dbReference type="GO" id="GO:0044027">
    <property type="term" value="P:negative regulation of gene expression via chromosomal CpG island methylation"/>
    <property type="evidence" value="ECO:0007669"/>
    <property type="project" value="TreeGrafter"/>
</dbReference>
<dbReference type="Gene3D" id="3.90.120.10">
    <property type="entry name" value="DNA Methylase, subunit A, domain 2"/>
    <property type="match status" value="1"/>
</dbReference>
<comment type="caution">
    <text evidence="1">The sequence shown here is derived from an EMBL/GenBank/DDBJ whole genome shotgun (WGS) entry which is preliminary data.</text>
</comment>
<dbReference type="Proteomes" id="UP000824469">
    <property type="component" value="Unassembled WGS sequence"/>
</dbReference>
<dbReference type="PANTHER" id="PTHR10629:SF50">
    <property type="entry name" value="DNA (CYTOSINE-5)-METHYLTRANSFERASE CMT3"/>
    <property type="match status" value="1"/>
</dbReference>
<dbReference type="GO" id="GO:0003886">
    <property type="term" value="F:DNA (cytosine-5-)-methyltransferase activity"/>
    <property type="evidence" value="ECO:0007669"/>
    <property type="project" value="TreeGrafter"/>
</dbReference>
<name>A0AA38G526_TAXCH</name>
<accession>A0AA38G526</accession>
<evidence type="ECO:0000313" key="1">
    <source>
        <dbReference type="EMBL" id="KAH9315208.1"/>
    </source>
</evidence>
<dbReference type="AlphaFoldDB" id="A0AA38G526"/>
<feature type="non-terminal residue" evidence="1">
    <location>
        <position position="1"/>
    </location>
</feature>
<evidence type="ECO:0000313" key="2">
    <source>
        <dbReference type="Proteomes" id="UP000824469"/>
    </source>
</evidence>
<reference evidence="1 2" key="1">
    <citation type="journal article" date="2021" name="Nat. Plants">
        <title>The Taxus genome provides insights into paclitaxel biosynthesis.</title>
        <authorList>
            <person name="Xiong X."/>
            <person name="Gou J."/>
            <person name="Liao Q."/>
            <person name="Li Y."/>
            <person name="Zhou Q."/>
            <person name="Bi G."/>
            <person name="Li C."/>
            <person name="Du R."/>
            <person name="Wang X."/>
            <person name="Sun T."/>
            <person name="Guo L."/>
            <person name="Liang H."/>
            <person name="Lu P."/>
            <person name="Wu Y."/>
            <person name="Zhang Z."/>
            <person name="Ro D.K."/>
            <person name="Shang Y."/>
            <person name="Huang S."/>
            <person name="Yan J."/>
        </authorList>
    </citation>
    <scope>NUCLEOTIDE SEQUENCE [LARGE SCALE GENOMIC DNA]</scope>
    <source>
        <strain evidence="1">Ta-2019</strain>
    </source>
</reference>
<dbReference type="InterPro" id="IPR050390">
    <property type="entry name" value="C5-Methyltransferase"/>
</dbReference>
<keyword evidence="2" id="KW-1185">Reference proteome</keyword>
<gene>
    <name evidence="1" type="ORF">KI387_023835</name>
</gene>
<dbReference type="GO" id="GO:0003677">
    <property type="term" value="F:DNA binding"/>
    <property type="evidence" value="ECO:0007669"/>
    <property type="project" value="TreeGrafter"/>
</dbReference>
<dbReference type="EMBL" id="JAHRHJ020000005">
    <property type="protein sequence ID" value="KAH9315208.1"/>
    <property type="molecule type" value="Genomic_DNA"/>
</dbReference>
<feature type="non-terminal residue" evidence="1">
    <location>
        <position position="134"/>
    </location>
</feature>
<dbReference type="GO" id="GO:0005634">
    <property type="term" value="C:nucleus"/>
    <property type="evidence" value="ECO:0007669"/>
    <property type="project" value="TreeGrafter"/>
</dbReference>
<dbReference type="PANTHER" id="PTHR10629">
    <property type="entry name" value="CYTOSINE-SPECIFIC METHYLTRANSFERASE"/>
    <property type="match status" value="1"/>
</dbReference>
<sequence>NQISSRMELFKQTLHDHQCLQLSVNDYERVCRIPKRKGANFRDLGGVIIHANNSCPVIDTLVERTFLPSGKPLVPDHVISYCRGHGASRPYGRLWWDETVPTVITMVEPYNQESKSMEFIIKSERRISQKKEIT</sequence>
<dbReference type="OMA" id="QISSRME"/>